<dbReference type="PANTHER" id="PTHR13349:SF2">
    <property type="entry name" value="TRANSLATION MACHINERY-ASSOCIATED PROTEIN 16"/>
    <property type="match status" value="1"/>
</dbReference>
<accession>A0ABY7DGT9</accession>
<organism evidence="2 3">
    <name type="scientific">Mya arenaria</name>
    <name type="common">Soft-shell clam</name>
    <dbReference type="NCBI Taxonomy" id="6604"/>
    <lineage>
        <taxon>Eukaryota</taxon>
        <taxon>Metazoa</taxon>
        <taxon>Spiralia</taxon>
        <taxon>Lophotrochozoa</taxon>
        <taxon>Mollusca</taxon>
        <taxon>Bivalvia</taxon>
        <taxon>Autobranchia</taxon>
        <taxon>Heteroconchia</taxon>
        <taxon>Euheterodonta</taxon>
        <taxon>Imparidentia</taxon>
        <taxon>Neoheterodontei</taxon>
        <taxon>Myida</taxon>
        <taxon>Myoidea</taxon>
        <taxon>Myidae</taxon>
        <taxon>Mya</taxon>
    </lineage>
</organism>
<evidence type="ECO:0000256" key="1">
    <source>
        <dbReference type="SAM" id="MobiDB-lite"/>
    </source>
</evidence>
<protein>
    <submittedName>
        <fullName evidence="2">TMA16-like protein</fullName>
    </submittedName>
</protein>
<evidence type="ECO:0000313" key="3">
    <source>
        <dbReference type="Proteomes" id="UP001164746"/>
    </source>
</evidence>
<proteinExistence type="predicted"/>
<dbReference type="Proteomes" id="UP001164746">
    <property type="component" value="Chromosome 2"/>
</dbReference>
<evidence type="ECO:0000313" key="2">
    <source>
        <dbReference type="EMBL" id="WAQ96897.1"/>
    </source>
</evidence>
<dbReference type="InterPro" id="IPR021346">
    <property type="entry name" value="Tma16"/>
</dbReference>
<dbReference type="Pfam" id="PF11176">
    <property type="entry name" value="Tma16"/>
    <property type="match status" value="1"/>
</dbReference>
<gene>
    <name evidence="2" type="ORF">MAR_029587</name>
</gene>
<sequence length="296" mass="33435">MPKAPKSQVSKAVHPHSRRATVLRKKLNREQRVMKSKVETTLKQDQLQQKLVWFQENLDAQKATYTKHELAELTRNDTLTRLKKGGLVYRVMSNIPIFVRDDLAQLMERGTTPPEAIQRAGQGGASLRVQTPSTPLCDEGLSDLLMPGPEDIADSLLCGLDQTPRQGKKRRALPTKDAPEPKKLADASPLDNRRGHAGLHIKDHCSYGPKYKEHETDLEDMRKPKKNVWLEITQKMKKSGYSFSQNKCKDQPGFVSRQLQFQRMKSFGQLTLLSWAPTADQINSIKPDQAIGYLSG</sequence>
<dbReference type="PANTHER" id="PTHR13349">
    <property type="entry name" value="TRANSLATION MACHINERY-ASSOCIATED PROTEIN 16"/>
    <property type="match status" value="1"/>
</dbReference>
<keyword evidence="3" id="KW-1185">Reference proteome</keyword>
<dbReference type="Gene3D" id="1.10.10.60">
    <property type="entry name" value="Homeodomain-like"/>
    <property type="match status" value="1"/>
</dbReference>
<name>A0ABY7DGT9_MYAAR</name>
<dbReference type="EMBL" id="CP111013">
    <property type="protein sequence ID" value="WAQ96897.1"/>
    <property type="molecule type" value="Genomic_DNA"/>
</dbReference>
<feature type="region of interest" description="Disordered" evidence="1">
    <location>
        <begin position="160"/>
        <end position="194"/>
    </location>
</feature>
<reference evidence="2" key="1">
    <citation type="submission" date="2022-11" db="EMBL/GenBank/DDBJ databases">
        <title>Centuries of genome instability and evolution in soft-shell clam transmissible cancer (bioRxiv).</title>
        <authorList>
            <person name="Hart S.F.M."/>
            <person name="Yonemitsu M.A."/>
            <person name="Giersch R.M."/>
            <person name="Beal B.F."/>
            <person name="Arriagada G."/>
            <person name="Davis B.W."/>
            <person name="Ostrander E.A."/>
            <person name="Goff S.P."/>
            <person name="Metzger M.J."/>
        </authorList>
    </citation>
    <scope>NUCLEOTIDE SEQUENCE</scope>
    <source>
        <strain evidence="2">MELC-2E11</strain>
        <tissue evidence="2">Siphon/mantle</tissue>
    </source>
</reference>